<dbReference type="Pfam" id="PF00878">
    <property type="entry name" value="CIMR"/>
    <property type="match status" value="2"/>
</dbReference>
<dbReference type="Gene3D" id="2.70.130.10">
    <property type="entry name" value="Mannose-6-phosphate receptor binding domain"/>
    <property type="match status" value="6"/>
</dbReference>
<evidence type="ECO:0000256" key="4">
    <source>
        <dbReference type="ARBA" id="ARBA00022729"/>
    </source>
</evidence>
<evidence type="ECO:0000256" key="2">
    <source>
        <dbReference type="ARBA" id="ARBA00022448"/>
    </source>
</evidence>
<protein>
    <recommendedName>
        <fullName evidence="9">MRH domain-containing protein</fullName>
    </recommendedName>
</protein>
<keyword evidence="5 8" id="KW-1133">Transmembrane helix</keyword>
<proteinExistence type="predicted"/>
<keyword evidence="3 8" id="KW-0812">Transmembrane</keyword>
<evidence type="ECO:0000313" key="10">
    <source>
        <dbReference type="EMBL" id="KAK6627760.1"/>
    </source>
</evidence>
<gene>
    <name evidence="10" type="ORF">RUM44_010239</name>
</gene>
<sequence length="1077" mass="121161">MYTFDLSPMRALPGEHVEFLIKQTKYAIYFGFCKPVENLPREFLGSDDSTVTSAVLVKGEGFDGTPIAADFTATADIGIGGELSLKLTSRSTCREFAGENVKYVINVGFNYANSHRSPQFEAFNEKVCEFDVRWDTFLASPMDERSNAECSFTYKNHVFDLSPLKHPYFYTSAVAGVGDQSIKMNSMKVYLNFCQPVRENGCSFQEGDFVSVCLKGDEKKIDVVKSVSLDKQDCKYDAKQMTLKCQFKNSVKKGSPAIDINLICNRSIFSFKPLFHVKKNKITVTMKSFLVCLPENSCSVFFNNYKYTVPKYSDVLLKYPNSSFMLSTCGQLKSTEKWLGGSSSVVSISTTVKQLGYLRTLQVNKDNSLSLILTGGSTCSSNERITTEIRFKCSEKTDVQPTLLYERPCHFLFEWRHTRSCPVPGAKGTDCVLRDPQYFVEYDLKNKNGNNSFIARSGDYLLTVNMCGDVRETCNSRKNVSICLKKNEREFILGDRLTQSFMFDDRYLVFELSGEECRPGVNISIQVEVVCDFGVSDNVEFDFATFDDENCEYGMTWKTAKACPSQKNINCMVTNSKGQTTDLSQLRRLSGNYEIQLNETEFILLNICGPLWYGKGVNCLLDSAACLVSNGTFKNVGYSDGVLSVNENDQVKLTYDIDMFCGTENNLIGTSIKFECDHQNEGPYYVDYQNCKYNFGWRTRYACFSGENGKNGTTMVSNGSSQIERSAAVGKNNRMLSVGSVESETEFSFVSFTSPENKISPSTLTADTKNLECKYNGGNKLRSLSELGRRGVSTDVTAKLHFSMVYHFTHVNHICSDSVSCLVFNNSFSINLGSTFLKPMYKSDDSMTITSISGSICDRLNGLKYSAVFTISCNRNDSLDRSNYIQVRKNICEYNLRWSTSEVCDVEFVTFDKKDCVVENKKTGEIIHLAAVFKNTSQVDGDASNFLPNLCDIGQDRVRCPDSVHTNAPGFLDELPILDHVESIGHFNRTLNTTFIYINGTSCNSREKYSTELQLKCSQKPFNSSHWSFREEFTELTPKIGYSDCGDLPIDLEPRVYCWVAIAILCLWCCMVLFDTK</sequence>
<comment type="subcellular location">
    <subcellularLocation>
        <location evidence="1">Endomembrane system</location>
    </subcellularLocation>
</comment>
<evidence type="ECO:0000256" key="7">
    <source>
        <dbReference type="ARBA" id="ARBA00023157"/>
    </source>
</evidence>
<comment type="caution">
    <text evidence="10">The sequence shown here is derived from an EMBL/GenBank/DDBJ whole genome shotgun (WGS) entry which is preliminary data.</text>
</comment>
<dbReference type="Proteomes" id="UP001359485">
    <property type="component" value="Unassembled WGS sequence"/>
</dbReference>
<dbReference type="InterPro" id="IPR044865">
    <property type="entry name" value="MRH_dom"/>
</dbReference>
<keyword evidence="11" id="KW-1185">Reference proteome</keyword>
<name>A0ABR1AUY4_POLSC</name>
<dbReference type="EMBL" id="JAWJWF010000045">
    <property type="protein sequence ID" value="KAK6627760.1"/>
    <property type="molecule type" value="Genomic_DNA"/>
</dbReference>
<evidence type="ECO:0000259" key="9">
    <source>
        <dbReference type="PROSITE" id="PS51914"/>
    </source>
</evidence>
<evidence type="ECO:0000256" key="6">
    <source>
        <dbReference type="ARBA" id="ARBA00023136"/>
    </source>
</evidence>
<evidence type="ECO:0000256" key="8">
    <source>
        <dbReference type="SAM" id="Phobius"/>
    </source>
</evidence>
<dbReference type="SMART" id="SM01404">
    <property type="entry name" value="CIMR"/>
    <property type="match status" value="4"/>
</dbReference>
<evidence type="ECO:0000313" key="11">
    <source>
        <dbReference type="Proteomes" id="UP001359485"/>
    </source>
</evidence>
<feature type="domain" description="MRH" evidence="9">
    <location>
        <begin position="296"/>
        <end position="423"/>
    </location>
</feature>
<dbReference type="InterPro" id="IPR009011">
    <property type="entry name" value="Man6P_isomerase_rcpt-bd_dom_sf"/>
</dbReference>
<reference evidence="10 11" key="1">
    <citation type="submission" date="2023-09" db="EMBL/GenBank/DDBJ databases">
        <title>Genomes of two closely related lineages of the louse Polyplax serrata with different host specificities.</title>
        <authorList>
            <person name="Martinu J."/>
            <person name="Tarabai H."/>
            <person name="Stefka J."/>
            <person name="Hypsa V."/>
        </authorList>
    </citation>
    <scope>NUCLEOTIDE SEQUENCE [LARGE SCALE GENOMIC DNA]</scope>
    <source>
        <strain evidence="10">98ZLc_SE</strain>
    </source>
</reference>
<dbReference type="SUPFAM" id="SSF50911">
    <property type="entry name" value="Mannose 6-phosphate receptor domain"/>
    <property type="match status" value="6"/>
</dbReference>
<feature type="transmembrane region" description="Helical" evidence="8">
    <location>
        <begin position="1056"/>
        <end position="1074"/>
    </location>
</feature>
<accession>A0ABR1AUY4</accession>
<dbReference type="InterPro" id="IPR000479">
    <property type="entry name" value="CIMR_rpt"/>
</dbReference>
<evidence type="ECO:0000256" key="5">
    <source>
        <dbReference type="ARBA" id="ARBA00022989"/>
    </source>
</evidence>
<keyword evidence="2" id="KW-0813">Transport</keyword>
<keyword evidence="6 8" id="KW-0472">Membrane</keyword>
<dbReference type="PROSITE" id="PS51914">
    <property type="entry name" value="MRH"/>
    <property type="match status" value="4"/>
</dbReference>
<dbReference type="PANTHER" id="PTHR15071">
    <property type="entry name" value="MANNOSE-6-PHOSPHATE RECEPTOR FAMILY MEMBER"/>
    <property type="match status" value="1"/>
</dbReference>
<feature type="domain" description="MRH" evidence="9">
    <location>
        <begin position="429"/>
        <end position="565"/>
    </location>
</feature>
<keyword evidence="7" id="KW-1015">Disulfide bond</keyword>
<evidence type="ECO:0000256" key="3">
    <source>
        <dbReference type="ARBA" id="ARBA00022692"/>
    </source>
</evidence>
<organism evidence="10 11">
    <name type="scientific">Polyplax serrata</name>
    <name type="common">Common mouse louse</name>
    <dbReference type="NCBI Taxonomy" id="468196"/>
    <lineage>
        <taxon>Eukaryota</taxon>
        <taxon>Metazoa</taxon>
        <taxon>Ecdysozoa</taxon>
        <taxon>Arthropoda</taxon>
        <taxon>Hexapoda</taxon>
        <taxon>Insecta</taxon>
        <taxon>Pterygota</taxon>
        <taxon>Neoptera</taxon>
        <taxon>Paraneoptera</taxon>
        <taxon>Psocodea</taxon>
        <taxon>Troctomorpha</taxon>
        <taxon>Phthiraptera</taxon>
        <taxon>Anoplura</taxon>
        <taxon>Polyplacidae</taxon>
        <taxon>Polyplax</taxon>
    </lineage>
</organism>
<feature type="domain" description="MRH" evidence="9">
    <location>
        <begin position="148"/>
        <end position="294"/>
    </location>
</feature>
<keyword evidence="4" id="KW-0732">Signal</keyword>
<evidence type="ECO:0000256" key="1">
    <source>
        <dbReference type="ARBA" id="ARBA00004308"/>
    </source>
</evidence>
<feature type="domain" description="MRH" evidence="9">
    <location>
        <begin position="569"/>
        <end position="705"/>
    </location>
</feature>